<evidence type="ECO:0000313" key="2">
    <source>
        <dbReference type="Proteomes" id="UP000005566"/>
    </source>
</evidence>
<accession>H7FSY6</accession>
<sequence length="377" mass="42598">MKSFPIINNEELLNCFNRLNELYINDKRKILEAAEIATIGQINQLTISADSIENQITIIKNRIKRTADRSGQNLLIRIIEELFTALLANGAIGVSSINFIDNSFFSLADNSKIQYNQSNKWFWIWQISVEGNELEINIGLRDKTYTPSVIVPDYVLQYIQQGIIAFNYNRNAAALALMSIALEGTLKDILDSPAYFNRYGTPTQANYEIKNMNIFPETNGFRIEFPQPMPTLHSLYLPNNGGPTHHTVRVKRLIKRGIPFIEIRDVNEILDFWSSDTVVNPSVMRINGLGTAIDIARNHARILSPVDLPLDLDEIIQSIRNKLIHLSGVNLAQQVTTDAGLITLEDFIKDKNKVSDTVFSIGETINNLYTKLMNGTL</sequence>
<reference evidence="1 2" key="1">
    <citation type="journal article" date="2014" name="Acta Crystallogr. D">
        <title>Structure-based characterization and antifreeze properties of a hyperactive ice-binding protein from the Antarctic bacterium Flavobacterium frigoris PS1.</title>
        <authorList>
            <person name="Do H."/>
            <person name="Kim S.J."/>
            <person name="Kim H.J."/>
            <person name="Lee J.H."/>
        </authorList>
    </citation>
    <scope>NUCLEOTIDE SEQUENCE [LARGE SCALE GENOMIC DNA]</scope>
    <source>
        <strain evidence="1 2">PS1</strain>
    </source>
</reference>
<dbReference type="OrthoDB" id="1321055at2"/>
<dbReference type="RefSeq" id="WP_007138582.1">
    <property type="nucleotide sequence ID" value="NZ_AHKF01000018.1"/>
</dbReference>
<comment type="caution">
    <text evidence="1">The sequence shown here is derived from an EMBL/GenBank/DDBJ whole genome shotgun (WGS) entry which is preliminary data.</text>
</comment>
<protein>
    <submittedName>
        <fullName evidence="1">Uncharacterized protein</fullName>
    </submittedName>
</protein>
<dbReference type="AlphaFoldDB" id="H7FSY6"/>
<dbReference type="STRING" id="1086011.HJ01_02405"/>
<gene>
    <name evidence="1" type="ORF">HJ01_02405</name>
</gene>
<keyword evidence="2" id="KW-1185">Reference proteome</keyword>
<organism evidence="1 2">
    <name type="scientific">Flavobacterium frigoris (strain PS1)</name>
    <dbReference type="NCBI Taxonomy" id="1086011"/>
    <lineage>
        <taxon>Bacteria</taxon>
        <taxon>Pseudomonadati</taxon>
        <taxon>Bacteroidota</taxon>
        <taxon>Flavobacteriia</taxon>
        <taxon>Flavobacteriales</taxon>
        <taxon>Flavobacteriaceae</taxon>
        <taxon>Flavobacterium</taxon>
    </lineage>
</organism>
<dbReference type="PATRIC" id="fig|1086011.3.peg.2354"/>
<dbReference type="Proteomes" id="UP000005566">
    <property type="component" value="Unassembled WGS sequence"/>
</dbReference>
<evidence type="ECO:0000313" key="1">
    <source>
        <dbReference type="EMBL" id="EIA08683.1"/>
    </source>
</evidence>
<proteinExistence type="predicted"/>
<name>H7FSY6_FLAFP</name>
<dbReference type="EMBL" id="AHKF01000018">
    <property type="protein sequence ID" value="EIA08683.1"/>
    <property type="molecule type" value="Genomic_DNA"/>
</dbReference>